<dbReference type="EMBL" id="MDVB01000053">
    <property type="protein sequence ID" value="PIT16636.1"/>
    <property type="molecule type" value="Genomic_DNA"/>
</dbReference>
<protein>
    <submittedName>
        <fullName evidence="2">Uncharacterized protein</fullName>
    </submittedName>
</protein>
<dbReference type="RefSeq" id="WP_100090273.1">
    <property type="nucleotide sequence ID" value="NZ_MDVB01000053.1"/>
</dbReference>
<keyword evidence="1" id="KW-0732">Signal</keyword>
<gene>
    <name evidence="2" type="ORF">BGI32_04255</name>
</gene>
<name>A0A2N9WUX3_9NEIS</name>
<evidence type="ECO:0000256" key="1">
    <source>
        <dbReference type="SAM" id="SignalP"/>
    </source>
</evidence>
<feature type="signal peptide" evidence="1">
    <location>
        <begin position="1"/>
        <end position="22"/>
    </location>
</feature>
<sequence length="142" mass="16238">MEMLKSLLLISTTLTLANSALAASHRNIADNDGLDDAERIIIQMYNQQQQIEREIDKLSASFFQDDNQVKLFKNCKQPECHQYSETSAFSLDPNQNFTYQNQISRDGLTKSVTRSGKFNHRKSKQTLILNNADGQPDVYLHQ</sequence>
<proteinExistence type="predicted"/>
<comment type="caution">
    <text evidence="2">The sequence shown here is derived from an EMBL/GenBank/DDBJ whole genome shotgun (WGS) entry which is preliminary data.</text>
</comment>
<evidence type="ECO:0000313" key="3">
    <source>
        <dbReference type="Proteomes" id="UP000231293"/>
    </source>
</evidence>
<dbReference type="Proteomes" id="UP000231293">
    <property type="component" value="Unassembled WGS sequence"/>
</dbReference>
<evidence type="ECO:0000313" key="2">
    <source>
        <dbReference type="EMBL" id="PIT16636.1"/>
    </source>
</evidence>
<organism evidence="2 3">
    <name type="scientific">Snodgrassella alvi</name>
    <dbReference type="NCBI Taxonomy" id="1196083"/>
    <lineage>
        <taxon>Bacteria</taxon>
        <taxon>Pseudomonadati</taxon>
        <taxon>Pseudomonadota</taxon>
        <taxon>Betaproteobacteria</taxon>
        <taxon>Neisseriales</taxon>
        <taxon>Neisseriaceae</taxon>
        <taxon>Snodgrassella</taxon>
    </lineage>
</organism>
<dbReference type="AlphaFoldDB" id="A0A2N9WUX3"/>
<feature type="chain" id="PRO_5014945337" evidence="1">
    <location>
        <begin position="23"/>
        <end position="142"/>
    </location>
</feature>
<accession>A0A2N9WUX3</accession>
<reference evidence="2 3" key="1">
    <citation type="journal article" date="2017" name="MBio">
        <title>Type VI secretion-mediated competition in the bee gut microbiome.</title>
        <authorList>
            <person name="Steele M.I."/>
            <person name="Kwong W.K."/>
            <person name="Powell J.E."/>
            <person name="Whiteley M."/>
            <person name="Moran N.A."/>
        </authorList>
    </citation>
    <scope>NUCLEOTIDE SEQUENCE [LARGE SCALE GENOMIC DNA]</scope>
    <source>
        <strain evidence="2 3">App2-2</strain>
    </source>
</reference>